<feature type="domain" description="Ketoreductase" evidence="3">
    <location>
        <begin position="6"/>
        <end position="205"/>
    </location>
</feature>
<dbReference type="SUPFAM" id="SSF51735">
    <property type="entry name" value="NAD(P)-binding Rossmann-fold domains"/>
    <property type="match status" value="1"/>
</dbReference>
<dbReference type="InterPro" id="IPR057326">
    <property type="entry name" value="KR_dom"/>
</dbReference>
<keyword evidence="5" id="KW-1185">Reference proteome</keyword>
<dbReference type="PRINTS" id="PR00080">
    <property type="entry name" value="SDRFAMILY"/>
</dbReference>
<dbReference type="Gene3D" id="3.40.50.720">
    <property type="entry name" value="NAD(P)-binding Rossmann-like Domain"/>
    <property type="match status" value="1"/>
</dbReference>
<protein>
    <submittedName>
        <fullName evidence="4">NAD(P)-dependent dehydrogenase (Short-subunit alcohol dehydrogenase family)</fullName>
    </submittedName>
</protein>
<dbReference type="PANTHER" id="PTHR43669">
    <property type="entry name" value="5-KETO-D-GLUCONATE 5-REDUCTASE"/>
    <property type="match status" value="1"/>
</dbReference>
<dbReference type="InterPro" id="IPR002347">
    <property type="entry name" value="SDR_fam"/>
</dbReference>
<evidence type="ECO:0000313" key="4">
    <source>
        <dbReference type="EMBL" id="MBB5140109.1"/>
    </source>
</evidence>
<dbReference type="PANTHER" id="PTHR43669:SF8">
    <property type="entry name" value="SHORT-CHAIN TYPE DEHYDROGENASE_REDUCTASE-RELATED"/>
    <property type="match status" value="1"/>
</dbReference>
<dbReference type="Proteomes" id="UP000578449">
    <property type="component" value="Unassembled WGS sequence"/>
</dbReference>
<accession>A0A840PMD8</accession>
<evidence type="ECO:0000256" key="1">
    <source>
        <dbReference type="ARBA" id="ARBA00006484"/>
    </source>
</evidence>
<comment type="caution">
    <text evidence="4">The sequence shown here is derived from an EMBL/GenBank/DDBJ whole genome shotgun (WGS) entry which is preliminary data.</text>
</comment>
<dbReference type="FunFam" id="3.40.50.720:FF:000084">
    <property type="entry name" value="Short-chain dehydrogenase reductase"/>
    <property type="match status" value="1"/>
</dbReference>
<name>A0A840PMD8_9ACTN</name>
<dbReference type="PRINTS" id="PR00081">
    <property type="entry name" value="GDHRDH"/>
</dbReference>
<dbReference type="SMART" id="SM00822">
    <property type="entry name" value="PKS_KR"/>
    <property type="match status" value="1"/>
</dbReference>
<comment type="similarity">
    <text evidence="1">Belongs to the short-chain dehydrogenases/reductases (SDR) family.</text>
</comment>
<evidence type="ECO:0000259" key="3">
    <source>
        <dbReference type="SMART" id="SM00822"/>
    </source>
</evidence>
<dbReference type="NCBIfam" id="NF005559">
    <property type="entry name" value="PRK07231.1"/>
    <property type="match status" value="1"/>
</dbReference>
<organism evidence="4 5">
    <name type="scientific">Thermocatellispora tengchongensis</name>
    <dbReference type="NCBI Taxonomy" id="1073253"/>
    <lineage>
        <taxon>Bacteria</taxon>
        <taxon>Bacillati</taxon>
        <taxon>Actinomycetota</taxon>
        <taxon>Actinomycetes</taxon>
        <taxon>Streptosporangiales</taxon>
        <taxon>Streptosporangiaceae</taxon>
        <taxon>Thermocatellispora</taxon>
    </lineage>
</organism>
<reference evidence="4 5" key="1">
    <citation type="submission" date="2020-08" db="EMBL/GenBank/DDBJ databases">
        <title>Genomic Encyclopedia of Type Strains, Phase IV (KMG-IV): sequencing the most valuable type-strain genomes for metagenomic binning, comparative biology and taxonomic classification.</title>
        <authorList>
            <person name="Goeker M."/>
        </authorList>
    </citation>
    <scope>NUCLEOTIDE SEQUENCE [LARGE SCALE GENOMIC DNA]</scope>
    <source>
        <strain evidence="4 5">DSM 45615</strain>
    </source>
</reference>
<dbReference type="PROSITE" id="PS00061">
    <property type="entry name" value="ADH_SHORT"/>
    <property type="match status" value="1"/>
</dbReference>
<evidence type="ECO:0000256" key="2">
    <source>
        <dbReference type="ARBA" id="ARBA00023002"/>
    </source>
</evidence>
<dbReference type="Pfam" id="PF13561">
    <property type="entry name" value="adh_short_C2"/>
    <property type="match status" value="1"/>
</dbReference>
<dbReference type="InterPro" id="IPR036291">
    <property type="entry name" value="NAD(P)-bd_dom_sf"/>
</dbReference>
<gene>
    <name evidence="4" type="ORF">HNP84_009874</name>
</gene>
<dbReference type="AlphaFoldDB" id="A0A840PMD8"/>
<sequence>MRFDGKTAVVTGGASGIGLAAARRFAAEGARVAILDLDGTGGDAEAARLAGEGHEARFYACDVTDGASVTETFARVAADLGGLDVLHANAGIQRLSPFPETTREEWDATLAANLTSVFLCGQAAARIMIRQGRGGAIVTTSSIGALLSAGENAAYSASKAGVNALTRSMALSLAPHGIRVNAVGPGTTVTGMTGGLLEHQQVRDYVLSRTPLRRLADPDDIAGVVLFLAGEDARYITAQTVYADGGRLALNFTV</sequence>
<dbReference type="InterPro" id="IPR020904">
    <property type="entry name" value="Sc_DH/Rdtase_CS"/>
</dbReference>
<dbReference type="GO" id="GO:0016491">
    <property type="term" value="F:oxidoreductase activity"/>
    <property type="evidence" value="ECO:0007669"/>
    <property type="project" value="UniProtKB-KW"/>
</dbReference>
<dbReference type="RefSeq" id="WP_185056904.1">
    <property type="nucleotide sequence ID" value="NZ_BAABIX010000043.1"/>
</dbReference>
<dbReference type="EMBL" id="JACHGN010000036">
    <property type="protein sequence ID" value="MBB5140109.1"/>
    <property type="molecule type" value="Genomic_DNA"/>
</dbReference>
<proteinExistence type="inferred from homology"/>
<evidence type="ECO:0000313" key="5">
    <source>
        <dbReference type="Proteomes" id="UP000578449"/>
    </source>
</evidence>
<keyword evidence="2" id="KW-0560">Oxidoreductase</keyword>